<feature type="region of interest" description="Disordered" evidence="1">
    <location>
        <begin position="358"/>
        <end position="387"/>
    </location>
</feature>
<dbReference type="InterPro" id="IPR000467">
    <property type="entry name" value="G_patch_dom"/>
</dbReference>
<accession>W7U6Y3</accession>
<feature type="compositionally biased region" description="Basic and acidic residues" evidence="1">
    <location>
        <begin position="73"/>
        <end position="87"/>
    </location>
</feature>
<gene>
    <name evidence="3" type="ORF">Naga_100009g40</name>
</gene>
<dbReference type="PANTHER" id="PTHR20923">
    <property type="entry name" value="BAT4 PROTEIN-RELATED"/>
    <property type="match status" value="1"/>
</dbReference>
<feature type="region of interest" description="Disordered" evidence="1">
    <location>
        <begin position="73"/>
        <end position="96"/>
    </location>
</feature>
<reference evidence="3 4" key="1">
    <citation type="journal article" date="2014" name="Mol. Plant">
        <title>Chromosome Scale Genome Assembly and Transcriptome Profiling of Nannochloropsis gaditana in Nitrogen Depletion.</title>
        <authorList>
            <person name="Corteggiani Carpinelli E."/>
            <person name="Telatin A."/>
            <person name="Vitulo N."/>
            <person name="Forcato C."/>
            <person name="D'Angelo M."/>
            <person name="Schiavon R."/>
            <person name="Vezzi A."/>
            <person name="Giacometti G.M."/>
            <person name="Morosinotto T."/>
            <person name="Valle G."/>
        </authorList>
    </citation>
    <scope>NUCLEOTIDE SEQUENCE [LARGE SCALE GENOMIC DNA]</scope>
    <source>
        <strain evidence="3 4">B-31</strain>
    </source>
</reference>
<proteinExistence type="predicted"/>
<dbReference type="EMBL" id="AZIL01000279">
    <property type="protein sequence ID" value="EWM28589.1"/>
    <property type="molecule type" value="Genomic_DNA"/>
</dbReference>
<dbReference type="SMART" id="SM00443">
    <property type="entry name" value="G_patch"/>
    <property type="match status" value="1"/>
</dbReference>
<feature type="compositionally biased region" description="Basic and acidic residues" evidence="1">
    <location>
        <begin position="358"/>
        <end position="377"/>
    </location>
</feature>
<feature type="compositionally biased region" description="Low complexity" evidence="1">
    <location>
        <begin position="141"/>
        <end position="156"/>
    </location>
</feature>
<dbReference type="Pfam" id="PF01585">
    <property type="entry name" value="G-patch"/>
    <property type="match status" value="1"/>
</dbReference>
<feature type="region of interest" description="Disordered" evidence="1">
    <location>
        <begin position="304"/>
        <end position="341"/>
    </location>
</feature>
<sequence length="387" mass="43165">MEMELERDWLSEGYCKGGTGRIGAQEEEVWDQNCATDCGHYGPQTSKYTSFQPHRAIPMISFVRGKTRYADPKDVDGDFNHDNDRHPAPGPASDDVCPSTLYAELIARPGEEPDVSILNDNDISILPTRKRRRRPCERPQRTPLGSSATAASSLTGDQNDRIEENERPYYKMVHGERKAVEPCVTLISASASSPVIFIVDEDDSEKETSGHATISAFDCLVCGERVTSTDRATHERSTLHTFNAKKRVSCGRIMLPESNRGVQLLARLGWKEDTGLGKHAQGSVQPVKSILKLDRTCLGHQPLPPARVTHFPSHDAGQAARARDGKSRAQRKVEEVERRVHEGRAAAREGFVLSKKGERCETARGRRRRLEKEKESWSRISAALNQE</sequence>
<organism evidence="3 4">
    <name type="scientific">Nannochloropsis gaditana</name>
    <dbReference type="NCBI Taxonomy" id="72520"/>
    <lineage>
        <taxon>Eukaryota</taxon>
        <taxon>Sar</taxon>
        <taxon>Stramenopiles</taxon>
        <taxon>Ochrophyta</taxon>
        <taxon>Eustigmatophyceae</taxon>
        <taxon>Eustigmatales</taxon>
        <taxon>Monodopsidaceae</taxon>
        <taxon>Nannochloropsis</taxon>
    </lineage>
</organism>
<evidence type="ECO:0000259" key="2">
    <source>
        <dbReference type="PROSITE" id="PS50174"/>
    </source>
</evidence>
<dbReference type="InterPro" id="IPR039146">
    <property type="entry name" value="GPANK1"/>
</dbReference>
<dbReference type="AlphaFoldDB" id="W7U6Y3"/>
<dbReference type="PANTHER" id="PTHR20923:SF1">
    <property type="entry name" value="G PATCH DOMAIN AND ANKYRIN REPEAT-CONTAINING PROTEIN 1"/>
    <property type="match status" value="1"/>
</dbReference>
<evidence type="ECO:0000313" key="3">
    <source>
        <dbReference type="EMBL" id="EWM28589.1"/>
    </source>
</evidence>
<evidence type="ECO:0000256" key="1">
    <source>
        <dbReference type="SAM" id="MobiDB-lite"/>
    </source>
</evidence>
<comment type="caution">
    <text evidence="3">The sequence shown here is derived from an EMBL/GenBank/DDBJ whole genome shotgun (WGS) entry which is preliminary data.</text>
</comment>
<protein>
    <submittedName>
        <fullName evidence="3">G patch domain containing protein</fullName>
    </submittedName>
</protein>
<feature type="domain" description="G-patch" evidence="2">
    <location>
        <begin position="257"/>
        <end position="303"/>
    </location>
</feature>
<dbReference type="Proteomes" id="UP000019335">
    <property type="component" value="Chromosome 4"/>
</dbReference>
<dbReference type="OrthoDB" id="4822at2759"/>
<evidence type="ECO:0000313" key="4">
    <source>
        <dbReference type="Proteomes" id="UP000019335"/>
    </source>
</evidence>
<dbReference type="PROSITE" id="PS50174">
    <property type="entry name" value="G_PATCH"/>
    <property type="match status" value="1"/>
</dbReference>
<keyword evidence="4" id="KW-1185">Reference proteome</keyword>
<feature type="region of interest" description="Disordered" evidence="1">
    <location>
        <begin position="126"/>
        <end position="165"/>
    </location>
</feature>
<name>W7U6Y3_9STRA</name>
<feature type="compositionally biased region" description="Basic and acidic residues" evidence="1">
    <location>
        <begin position="321"/>
        <end position="341"/>
    </location>
</feature>
<dbReference type="GO" id="GO:0003676">
    <property type="term" value="F:nucleic acid binding"/>
    <property type="evidence" value="ECO:0007669"/>
    <property type="project" value="InterPro"/>
</dbReference>